<dbReference type="EMBL" id="JAHQZT010000038">
    <property type="protein sequence ID" value="MBV0934812.1"/>
    <property type="molecule type" value="Genomic_DNA"/>
</dbReference>
<keyword evidence="4" id="KW-0175">Coiled coil</keyword>
<gene>
    <name evidence="6" type="ORF">KTN04_15850</name>
</gene>
<proteinExistence type="predicted"/>
<dbReference type="Pfam" id="PF00015">
    <property type="entry name" value="MCPsignal"/>
    <property type="match status" value="1"/>
</dbReference>
<comment type="caution">
    <text evidence="6">The sequence shown here is derived from an EMBL/GenBank/DDBJ whole genome shotgun (WGS) entry which is preliminary data.</text>
</comment>
<comment type="subcellular location">
    <subcellularLocation>
        <location evidence="1">Membrane</location>
    </subcellularLocation>
</comment>
<keyword evidence="2 3" id="KW-0807">Transducer</keyword>
<dbReference type="RefSeq" id="WP_217336210.1">
    <property type="nucleotide sequence ID" value="NZ_JAHQZT010000038.1"/>
</dbReference>
<dbReference type="SMART" id="SM00283">
    <property type="entry name" value="MA"/>
    <property type="match status" value="1"/>
</dbReference>
<evidence type="ECO:0000256" key="4">
    <source>
        <dbReference type="SAM" id="Coils"/>
    </source>
</evidence>
<protein>
    <submittedName>
        <fullName evidence="6">CZB domain-containing protein</fullName>
    </submittedName>
</protein>
<dbReference type="InterPro" id="IPR004089">
    <property type="entry name" value="MCPsignal_dom"/>
</dbReference>
<dbReference type="PANTHER" id="PTHR32089">
    <property type="entry name" value="METHYL-ACCEPTING CHEMOTAXIS PROTEIN MCPB"/>
    <property type="match status" value="1"/>
</dbReference>
<feature type="coiled-coil region" evidence="4">
    <location>
        <begin position="5"/>
        <end position="50"/>
    </location>
</feature>
<keyword evidence="7" id="KW-1185">Reference proteome</keyword>
<dbReference type="PROSITE" id="PS50111">
    <property type="entry name" value="CHEMOTAXIS_TRANSDUC_2"/>
    <property type="match status" value="1"/>
</dbReference>
<reference evidence="6 7" key="1">
    <citation type="submission" date="2021-06" db="EMBL/GenBank/DDBJ databases">
        <title>Bacterium isolated from marine sediment.</title>
        <authorList>
            <person name="Zhu K.-L."/>
            <person name="Du Z.-J."/>
            <person name="Liang Q.-Y."/>
        </authorList>
    </citation>
    <scope>NUCLEOTIDE SEQUENCE [LARGE SCALE GENOMIC DNA]</scope>
    <source>
        <strain evidence="6 7">A346</strain>
    </source>
</reference>
<dbReference type="PANTHER" id="PTHR32089:SF70">
    <property type="entry name" value="ENERGY TAXIS MODULATING METHYL ACCEPTING SENSORY TRANSDUCER"/>
    <property type="match status" value="1"/>
</dbReference>
<dbReference type="InterPro" id="IPR025991">
    <property type="entry name" value="Chemoreceptor_zinc-bind_dom"/>
</dbReference>
<dbReference type="Proteomes" id="UP000755551">
    <property type="component" value="Unassembled WGS sequence"/>
</dbReference>
<evidence type="ECO:0000313" key="7">
    <source>
        <dbReference type="Proteomes" id="UP000755551"/>
    </source>
</evidence>
<feature type="domain" description="Methyl-accepting transducer" evidence="5">
    <location>
        <begin position="100"/>
        <end position="274"/>
    </location>
</feature>
<organism evidence="6 7">
    <name type="scientific">Marinobacterium weihaiense</name>
    <dbReference type="NCBI Taxonomy" id="2851016"/>
    <lineage>
        <taxon>Bacteria</taxon>
        <taxon>Pseudomonadati</taxon>
        <taxon>Pseudomonadota</taxon>
        <taxon>Gammaproteobacteria</taxon>
        <taxon>Oceanospirillales</taxon>
        <taxon>Oceanospirillaceae</taxon>
        <taxon>Marinobacterium</taxon>
    </lineage>
</organism>
<accession>A0ABS6MET1</accession>
<sequence length="364" mass="40319">MFLSRRKQREKEEELQALIKDLKAEHLKEKQELQLLLAEKDDQIEKLMQESDSESGVMSCQLKGGEMLLSIRGGLMSTAEELINERKSLKELDNVFDHTREALNKLGHRANLINDQANASMNAASVLDTTAHSISQLVSSIQEISDQTNLLALNAAIEAARAGTAGRGFAVVADEVRALAGKAHVASQEIENLVTQVIDQTGSIKSVVKQNQEVASDVAASSTQIDSVVGDVINRSNHMQRVIRISTTASFLNTVKLDHAVWKNEIYGLIERGEFSERASNHTECRLGHWYYEGYGGRKYSGLNSFKALESPHRQVHESGILALSCGEKGDFQGMLRHLERMESASLSVVRYIDNLMQETTLTV</sequence>
<evidence type="ECO:0000313" key="6">
    <source>
        <dbReference type="EMBL" id="MBV0934812.1"/>
    </source>
</evidence>
<name>A0ABS6MET1_9GAMM</name>
<evidence type="ECO:0000256" key="1">
    <source>
        <dbReference type="ARBA" id="ARBA00004370"/>
    </source>
</evidence>
<evidence type="ECO:0000259" key="5">
    <source>
        <dbReference type="PROSITE" id="PS50111"/>
    </source>
</evidence>
<evidence type="ECO:0000256" key="3">
    <source>
        <dbReference type="PROSITE-ProRule" id="PRU00284"/>
    </source>
</evidence>
<evidence type="ECO:0000256" key="2">
    <source>
        <dbReference type="ARBA" id="ARBA00023224"/>
    </source>
</evidence>
<dbReference type="Pfam" id="PF13682">
    <property type="entry name" value="CZB"/>
    <property type="match status" value="1"/>
</dbReference>